<dbReference type="InterPro" id="IPR003819">
    <property type="entry name" value="TauD/TfdA-like"/>
</dbReference>
<dbReference type="STRING" id="149040.A0A194XA76"/>
<dbReference type="InParanoid" id="A0A194XA76"/>
<keyword evidence="3" id="KW-0124">Carnitine biosynthesis</keyword>
<dbReference type="Gene3D" id="3.60.130.10">
    <property type="entry name" value="Clavaminate synthase-like"/>
    <property type="match status" value="1"/>
</dbReference>
<dbReference type="SUPFAM" id="SSF51197">
    <property type="entry name" value="Clavaminate synthase-like"/>
    <property type="match status" value="1"/>
</dbReference>
<dbReference type="GO" id="GO:0005739">
    <property type="term" value="C:mitochondrion"/>
    <property type="evidence" value="ECO:0007669"/>
    <property type="project" value="TreeGrafter"/>
</dbReference>
<dbReference type="Pfam" id="PF02668">
    <property type="entry name" value="TauD"/>
    <property type="match status" value="1"/>
</dbReference>
<reference evidence="6 7" key="1">
    <citation type="submission" date="2015-10" db="EMBL/GenBank/DDBJ databases">
        <title>Full genome of DAOMC 229536 Phialocephala scopiformis, a fungal endophyte of spruce producing the potent anti-insectan compound rugulosin.</title>
        <authorList>
            <consortium name="DOE Joint Genome Institute"/>
            <person name="Walker A.K."/>
            <person name="Frasz S.L."/>
            <person name="Seifert K.A."/>
            <person name="Miller J.D."/>
            <person name="Mondo S.J."/>
            <person name="Labutti K."/>
            <person name="Lipzen A."/>
            <person name="Dockter R."/>
            <person name="Kennedy M."/>
            <person name="Grigoriev I.V."/>
            <person name="Spatafora J.W."/>
        </authorList>
    </citation>
    <scope>NUCLEOTIDE SEQUENCE [LARGE SCALE GENOMIC DNA]</scope>
    <source>
        <strain evidence="6 7">CBS 120377</strain>
    </source>
</reference>
<gene>
    <name evidence="6" type="ORF">LY89DRAFT_747795</name>
</gene>
<dbReference type="PANTHER" id="PTHR10696:SF51">
    <property type="entry name" value="TRIMETHYLLYSINE DIOXYGENASE, MITOCHONDRIAL"/>
    <property type="match status" value="1"/>
</dbReference>
<dbReference type="Proteomes" id="UP000070700">
    <property type="component" value="Unassembled WGS sequence"/>
</dbReference>
<evidence type="ECO:0000313" key="6">
    <source>
        <dbReference type="EMBL" id="KUJ16667.1"/>
    </source>
</evidence>
<evidence type="ECO:0000256" key="3">
    <source>
        <dbReference type="ARBA" id="ARBA00022873"/>
    </source>
</evidence>
<evidence type="ECO:0000256" key="4">
    <source>
        <dbReference type="ARBA" id="ARBA00023002"/>
    </source>
</evidence>
<keyword evidence="4" id="KW-0560">Oxidoreductase</keyword>
<name>A0A194XA76_MOLSC</name>
<feature type="domain" description="TauD/TfdA-like" evidence="5">
    <location>
        <begin position="200"/>
        <end position="402"/>
    </location>
</feature>
<accession>A0A194XA76</accession>
<dbReference type="PANTHER" id="PTHR10696">
    <property type="entry name" value="GAMMA-BUTYROBETAINE HYDROXYLASE-RELATED"/>
    <property type="match status" value="1"/>
</dbReference>
<dbReference type="AlphaFoldDB" id="A0A194XA76"/>
<evidence type="ECO:0000313" key="7">
    <source>
        <dbReference type="Proteomes" id="UP000070700"/>
    </source>
</evidence>
<dbReference type="GO" id="GO:0016491">
    <property type="term" value="F:oxidoreductase activity"/>
    <property type="evidence" value="ECO:0007669"/>
    <property type="project" value="UniProtKB-KW"/>
</dbReference>
<dbReference type="EMBL" id="KQ947415">
    <property type="protein sequence ID" value="KUJ16667.1"/>
    <property type="molecule type" value="Genomic_DNA"/>
</dbReference>
<dbReference type="InterPro" id="IPR050411">
    <property type="entry name" value="AlphaKG_dependent_hydroxylases"/>
</dbReference>
<proteinExistence type="predicted"/>
<organism evidence="6 7">
    <name type="scientific">Mollisia scopiformis</name>
    <name type="common">Conifer needle endophyte fungus</name>
    <name type="synonym">Phialocephala scopiformis</name>
    <dbReference type="NCBI Taxonomy" id="149040"/>
    <lineage>
        <taxon>Eukaryota</taxon>
        <taxon>Fungi</taxon>
        <taxon>Dikarya</taxon>
        <taxon>Ascomycota</taxon>
        <taxon>Pezizomycotina</taxon>
        <taxon>Leotiomycetes</taxon>
        <taxon>Helotiales</taxon>
        <taxon>Mollisiaceae</taxon>
        <taxon>Mollisia</taxon>
    </lineage>
</organism>
<dbReference type="GO" id="GO:0045329">
    <property type="term" value="P:carnitine biosynthetic process"/>
    <property type="evidence" value="ECO:0007669"/>
    <property type="project" value="UniProtKB-KW"/>
</dbReference>
<protein>
    <submittedName>
        <fullName evidence="6">Clavaminate synthase-like protein</fullName>
    </submittedName>
</protein>
<evidence type="ECO:0000259" key="5">
    <source>
        <dbReference type="Pfam" id="PF02668"/>
    </source>
</evidence>
<comment type="pathway">
    <text evidence="2">Amine and polyamine biosynthesis; carnitine biosynthesis.</text>
</comment>
<dbReference type="OrthoDB" id="408743at2759"/>
<dbReference type="KEGG" id="psco:LY89DRAFT_747795"/>
<sequence>MSTGDSPQDTETQRVSGSLVTGFQVSSSSEALTVDFLDTTFTFHAQWLHDAQVDAGPSKDAIDVFTQKGAVARIRNTKLSGQELRSSLDVTWDDGSTSCFPTIWLRAFAPLVAKPHDSEQKTPFEASRGWLPTTLKILEFSYKDIFPKDPYSDTSNATKEQIYDAILKKSSAGIVKVIDLPEPNLEDERQKENTFVMRVLKQLFGSVFLHPIRGTEKTFNISSHHEEDAKRGANLPNYNAIKALLPHADHAHYIHPSRVQGLYALEGESQNTFVSCYAALETLNSEAPELVKYLKSVPMVIGRVADFYDPPLYQATVDTAITMEPGMPDHVKRFRWHPHLAGSLLSPYDTFAEARTAYRAFQEIMRRDTHQLNVLFKPGDLYIWDNFRILHGRERILTTPRTVVGQTVPEQVVDDAYRVLKMRRLKGFMDEKWLVHTPLQQLEEMVRLAET</sequence>
<dbReference type="RefSeq" id="XP_018071022.1">
    <property type="nucleotide sequence ID" value="XM_018221136.1"/>
</dbReference>
<evidence type="ECO:0000256" key="2">
    <source>
        <dbReference type="ARBA" id="ARBA00005022"/>
    </source>
</evidence>
<comment type="cofactor">
    <cofactor evidence="1">
        <name>L-ascorbate</name>
        <dbReference type="ChEBI" id="CHEBI:38290"/>
    </cofactor>
</comment>
<dbReference type="GeneID" id="28830862"/>
<dbReference type="InterPro" id="IPR042098">
    <property type="entry name" value="TauD-like_sf"/>
</dbReference>
<keyword evidence="7" id="KW-1185">Reference proteome</keyword>
<evidence type="ECO:0000256" key="1">
    <source>
        <dbReference type="ARBA" id="ARBA00001961"/>
    </source>
</evidence>